<evidence type="ECO:0000313" key="2">
    <source>
        <dbReference type="Proteomes" id="UP000799755"/>
    </source>
</evidence>
<gene>
    <name evidence="1" type="ORF">BDR25DRAFT_293541</name>
</gene>
<sequence>MAVSALSWYSQTNYGLGKDDDSSILLFGWRFMPTLVAVLYCQLTVMLFEDVKRTEPFSRMARPGGSSALSSILQGPRAWWHAVVDGFSPKKIGGRRSWLLVCSSLIYIIGFLAISPLSSSLLTSEDVRVKKATAFNRIVPTGSDPISLEPDRDTYFRTIGNVLHSTPTSAWISNSYFIMPFWPSEFKLLPLGPSLASTNRNWTAPTTIMTTDFQCEPMKFLDTGMNSRNRTLILGSENNTYAEIDTTDSLWFSMESSSGCKYSLELDVSQSMVRYGGVIWSNLSTLVANFIDGTDQNKYLQTNISADCLDRELLLVTTPWLNDKSRTLESAFPPNFTVHGELCSSYYYAAQLPTTAEILTPSSSKIVFNQEQYLKVRKPLSDDLLDVKKLHALAMDDDWAQYLTAPDSSLRPGQFNGVSSVLGLLHDFDVWGMVQARDLPSEARSFKQRFMGELLYSSLLQRSIAESQVQTAQGQSTFIERRVVVILGVGILMAAFFFVSFCLLVLAFWLSRLHQRPLNLVVDPATPLGVASLVASHRDTLTSLHALDQASKKDLQMALHDRKYATFPNVLTESGYCDENLAASDNFKSATKISWIPRVLHLRTLLVLVFYLISLTVGLAILKHYADLSKLYQTAFVYQASFSVFNKRLSTSAPYSIVPTIFAVAIGLWWDSLDKTFRTLQPYISLSKRSRSIAEGAGLSYQSSYWTWAAVKAAKNKHWLLLILTIGSTLSQVFIISMSALFEREPENTLIPGAAFRTIELRQVPQIDNVLLVPGYPKAFAAQVMSKAYSDLATNWIYTATIQLTLDGPEPAWSRQGWSFVPVDISALSNMTTKSLQQTVHGQDNPNEALISTANVSLTTTAIRGRVECSWVPDISNSSSWLMTQDLTNKTIWKVSSNPTNLKTGYELPRVLFPNSPWNSSALSHPVVASCCTNRSSDEMQDSAIGYWSPNQGGRFPFPSETWPINFTSKWILGPARTDYYQLYDNETGRPAHLLFTKVPEIQALNCIPIIETAEADIAVEQSTGHVYGYKILGNPVPAEPAWSDPFTIRASSSLNDTSFRHNVTTSYGILFVNTLLGAAQITQLSGSGQTSKFPFEDEYVQLEDKAFNVRDETKGLNLDFMSYAMYTMASKDPKALLDYDTLLNLTQMTFSTYFQHYVSSNYSLDDGGWVYQKIGEQPKDLQPPRLNNGSTGSPSVYPSLNTNRTAAVVVSKRIEVLRMNAVATWLSIGILIWLTLTTILIAALQRTYFSSLIRNIESLGDVLVLIAGSENLLRLVRDNDFEQLRKNQDVLTRLGWFQGVDGKKRWGLEVVGGDRPVTWINWYEDEQNVLRTGTAKSSRFESLRSRTKTFGL</sequence>
<dbReference type="EMBL" id="MU003524">
    <property type="protein sequence ID" value="KAF2466614.1"/>
    <property type="molecule type" value="Genomic_DNA"/>
</dbReference>
<reference evidence="1" key="1">
    <citation type="journal article" date="2020" name="Stud. Mycol.">
        <title>101 Dothideomycetes genomes: a test case for predicting lifestyles and emergence of pathogens.</title>
        <authorList>
            <person name="Haridas S."/>
            <person name="Albert R."/>
            <person name="Binder M."/>
            <person name="Bloem J."/>
            <person name="Labutti K."/>
            <person name="Salamov A."/>
            <person name="Andreopoulos B."/>
            <person name="Baker S."/>
            <person name="Barry K."/>
            <person name="Bills G."/>
            <person name="Bluhm B."/>
            <person name="Cannon C."/>
            <person name="Castanera R."/>
            <person name="Culley D."/>
            <person name="Daum C."/>
            <person name="Ezra D."/>
            <person name="Gonzalez J."/>
            <person name="Henrissat B."/>
            <person name="Kuo A."/>
            <person name="Liang C."/>
            <person name="Lipzen A."/>
            <person name="Lutzoni F."/>
            <person name="Magnuson J."/>
            <person name="Mondo S."/>
            <person name="Nolan M."/>
            <person name="Ohm R."/>
            <person name="Pangilinan J."/>
            <person name="Park H.-J."/>
            <person name="Ramirez L."/>
            <person name="Alfaro M."/>
            <person name="Sun H."/>
            <person name="Tritt A."/>
            <person name="Yoshinaga Y."/>
            <person name="Zwiers L.-H."/>
            <person name="Turgeon B."/>
            <person name="Goodwin S."/>
            <person name="Spatafora J."/>
            <person name="Crous P."/>
            <person name="Grigoriev I."/>
        </authorList>
    </citation>
    <scope>NUCLEOTIDE SEQUENCE</scope>
    <source>
        <strain evidence="1">ATCC 200398</strain>
    </source>
</reference>
<comment type="caution">
    <text evidence="1">The sequence shown here is derived from an EMBL/GenBank/DDBJ whole genome shotgun (WGS) entry which is preliminary data.</text>
</comment>
<protein>
    <submittedName>
        <fullName evidence="1">Uncharacterized protein</fullName>
    </submittedName>
</protein>
<organism evidence="1 2">
    <name type="scientific">Lindgomyces ingoldianus</name>
    <dbReference type="NCBI Taxonomy" id="673940"/>
    <lineage>
        <taxon>Eukaryota</taxon>
        <taxon>Fungi</taxon>
        <taxon>Dikarya</taxon>
        <taxon>Ascomycota</taxon>
        <taxon>Pezizomycotina</taxon>
        <taxon>Dothideomycetes</taxon>
        <taxon>Pleosporomycetidae</taxon>
        <taxon>Pleosporales</taxon>
        <taxon>Lindgomycetaceae</taxon>
        <taxon>Lindgomyces</taxon>
    </lineage>
</organism>
<keyword evidence="2" id="KW-1185">Reference proteome</keyword>
<accession>A0ACB6QI47</accession>
<proteinExistence type="predicted"/>
<dbReference type="Proteomes" id="UP000799755">
    <property type="component" value="Unassembled WGS sequence"/>
</dbReference>
<name>A0ACB6QI47_9PLEO</name>
<evidence type="ECO:0000313" key="1">
    <source>
        <dbReference type="EMBL" id="KAF2466614.1"/>
    </source>
</evidence>